<reference evidence="4" key="1">
    <citation type="journal article" date="2017" name="Nat. Microbiol.">
        <title>Global analysis of biosynthetic gene clusters reveals vast potential of secondary metabolite production in Penicillium species.</title>
        <authorList>
            <person name="Nielsen J.C."/>
            <person name="Grijseels S."/>
            <person name="Prigent S."/>
            <person name="Ji B."/>
            <person name="Dainat J."/>
            <person name="Nielsen K.F."/>
            <person name="Frisvad J.C."/>
            <person name="Workman M."/>
            <person name="Nielsen J."/>
        </authorList>
    </citation>
    <scope>NUCLEOTIDE SEQUENCE [LARGE SCALE GENOMIC DNA]</scope>
    <source>
        <strain evidence="4">IBT 24891</strain>
    </source>
</reference>
<protein>
    <recommendedName>
        <fullName evidence="5">Cadmium resistance transporter</fullName>
    </recommendedName>
</protein>
<keyword evidence="4" id="KW-1185">Reference proteome</keyword>
<evidence type="ECO:0000313" key="3">
    <source>
        <dbReference type="EMBL" id="OQE19578.1"/>
    </source>
</evidence>
<dbReference type="Proteomes" id="UP000191285">
    <property type="component" value="Unassembled WGS sequence"/>
</dbReference>
<feature type="compositionally biased region" description="Polar residues" evidence="1">
    <location>
        <begin position="297"/>
        <end position="307"/>
    </location>
</feature>
<comment type="caution">
    <text evidence="3">The sequence shown here is derived from an EMBL/GenBank/DDBJ whole genome shotgun (WGS) entry which is preliminary data.</text>
</comment>
<evidence type="ECO:0000313" key="4">
    <source>
        <dbReference type="Proteomes" id="UP000191285"/>
    </source>
</evidence>
<feature type="transmembrane region" description="Helical" evidence="2">
    <location>
        <begin position="220"/>
        <end position="242"/>
    </location>
</feature>
<feature type="region of interest" description="Disordered" evidence="1">
    <location>
        <begin position="249"/>
        <end position="307"/>
    </location>
</feature>
<evidence type="ECO:0008006" key="5">
    <source>
        <dbReference type="Google" id="ProtNLM"/>
    </source>
</evidence>
<dbReference type="InterPro" id="IPR004676">
    <property type="entry name" value="Cd-R_transporter"/>
</dbReference>
<gene>
    <name evidence="3" type="ORF">PENSTE_c015G00359</name>
</gene>
<evidence type="ECO:0000256" key="1">
    <source>
        <dbReference type="SAM" id="MobiDB-lite"/>
    </source>
</evidence>
<dbReference type="OrthoDB" id="3791566at2759"/>
<feature type="transmembrane region" description="Helical" evidence="2">
    <location>
        <begin position="73"/>
        <end position="93"/>
    </location>
</feature>
<keyword evidence="2" id="KW-1133">Transmembrane helix</keyword>
<dbReference type="Pfam" id="PF03596">
    <property type="entry name" value="Cad"/>
    <property type="match status" value="1"/>
</dbReference>
<sequence length="307" mass="33605">MQFGKAIGTACATFAITNIDDAFVLVTFFAEASTRKNITPLRITLGQYLGFTVIIVVSMIGFGVSIVLPSEPIGFLGLLPMLLGIWALINLLFNNDDEENEEEQVRKWGSSLKSVFKVAAVTVMNGGDNISTYIPLFSQAKGAEIAVYVVVYYILMGIWCLIAFLVMKQRHVLKLAQRYAEYLVPFLYMGLGIYIVVDSDAYPWSIERINGDIPSHPGKVVMGVTTTGLLLLCITGMGLLMWRKNLKNKSEDESGGESEVGCEGVDSRSIDDGGSRTEVELGSREGESKTGVHLAAEQSQRIQSDTH</sequence>
<keyword evidence="2" id="KW-0472">Membrane</keyword>
<feature type="transmembrane region" description="Helical" evidence="2">
    <location>
        <begin position="179"/>
        <end position="197"/>
    </location>
</feature>
<organism evidence="3 4">
    <name type="scientific">Penicillium steckii</name>
    <dbReference type="NCBI Taxonomy" id="303698"/>
    <lineage>
        <taxon>Eukaryota</taxon>
        <taxon>Fungi</taxon>
        <taxon>Dikarya</taxon>
        <taxon>Ascomycota</taxon>
        <taxon>Pezizomycotina</taxon>
        <taxon>Eurotiomycetes</taxon>
        <taxon>Eurotiomycetidae</taxon>
        <taxon>Eurotiales</taxon>
        <taxon>Aspergillaceae</taxon>
        <taxon>Penicillium</taxon>
    </lineage>
</organism>
<feature type="transmembrane region" description="Helical" evidence="2">
    <location>
        <begin position="45"/>
        <end position="67"/>
    </location>
</feature>
<keyword evidence="2" id="KW-0812">Transmembrane</keyword>
<dbReference type="AlphaFoldDB" id="A0A1V6SZQ8"/>
<accession>A0A1V6SZQ8</accession>
<feature type="transmembrane region" description="Helical" evidence="2">
    <location>
        <begin position="146"/>
        <end position="167"/>
    </location>
</feature>
<feature type="compositionally biased region" description="Basic and acidic residues" evidence="1">
    <location>
        <begin position="265"/>
        <end position="290"/>
    </location>
</feature>
<evidence type="ECO:0000256" key="2">
    <source>
        <dbReference type="SAM" id="Phobius"/>
    </source>
</evidence>
<proteinExistence type="predicted"/>
<name>A0A1V6SZQ8_9EURO</name>
<dbReference type="EMBL" id="MLKD01000015">
    <property type="protein sequence ID" value="OQE19578.1"/>
    <property type="molecule type" value="Genomic_DNA"/>
</dbReference>